<reference evidence="1 2" key="1">
    <citation type="submission" date="2018-08" db="EMBL/GenBank/DDBJ databases">
        <title>A genome reference for cultivated species of the human gut microbiota.</title>
        <authorList>
            <person name="Zou Y."/>
            <person name="Xue W."/>
            <person name="Luo G."/>
        </authorList>
    </citation>
    <scope>NUCLEOTIDE SEQUENCE [LARGE SCALE GENOMIC DNA]</scope>
    <source>
        <strain evidence="1 2">AF35-6BH</strain>
    </source>
</reference>
<proteinExistence type="predicted"/>
<name>A0A415P125_9FIRM</name>
<protein>
    <submittedName>
        <fullName evidence="1">Uncharacterized protein</fullName>
    </submittedName>
</protein>
<dbReference type="AlphaFoldDB" id="A0A415P125"/>
<evidence type="ECO:0000313" key="2">
    <source>
        <dbReference type="Proteomes" id="UP000284868"/>
    </source>
</evidence>
<gene>
    <name evidence="1" type="ORF">DWZ83_09765</name>
</gene>
<accession>A0A415P125</accession>
<organism evidence="1 2">
    <name type="scientific">Amedibacillus dolichus</name>
    <dbReference type="NCBI Taxonomy" id="31971"/>
    <lineage>
        <taxon>Bacteria</taxon>
        <taxon>Bacillati</taxon>
        <taxon>Bacillota</taxon>
        <taxon>Erysipelotrichia</taxon>
        <taxon>Erysipelotrichales</taxon>
        <taxon>Erysipelotrichaceae</taxon>
        <taxon>Amedibacillus</taxon>
    </lineage>
</organism>
<dbReference type="RefSeq" id="WP_118365887.1">
    <property type="nucleotide sequence ID" value="NZ_JAJBMQ010000041.1"/>
</dbReference>
<comment type="caution">
    <text evidence="1">The sequence shown here is derived from an EMBL/GenBank/DDBJ whole genome shotgun (WGS) entry which is preliminary data.</text>
</comment>
<keyword evidence="2" id="KW-1185">Reference proteome</keyword>
<dbReference type="EMBL" id="QRPK01000084">
    <property type="protein sequence ID" value="RHM06467.1"/>
    <property type="molecule type" value="Genomic_DNA"/>
</dbReference>
<evidence type="ECO:0000313" key="1">
    <source>
        <dbReference type="EMBL" id="RHM06467.1"/>
    </source>
</evidence>
<sequence length="98" mass="11738">MRGKLSKGIQEKSLKVLNREITEREMRLYAYVDFCLKNGGIIEFRKINAEEEDILFALQKEKHIKLEESGINFKCVCTREYYDYIQDILADSYVEEWF</sequence>
<dbReference type="Proteomes" id="UP000284868">
    <property type="component" value="Unassembled WGS sequence"/>
</dbReference>